<feature type="transmembrane region" description="Helical" evidence="1">
    <location>
        <begin position="344"/>
        <end position="367"/>
    </location>
</feature>
<feature type="transmembrane region" description="Helical" evidence="1">
    <location>
        <begin position="181"/>
        <end position="207"/>
    </location>
</feature>
<keyword evidence="3" id="KW-1185">Reference proteome</keyword>
<feature type="transmembrane region" description="Helical" evidence="1">
    <location>
        <begin position="379"/>
        <end position="402"/>
    </location>
</feature>
<evidence type="ECO:0000313" key="2">
    <source>
        <dbReference type="EMBL" id="MCJ2542642.1"/>
    </source>
</evidence>
<organism evidence="2 3">
    <name type="scientific">Thermostichus vulcanus str. 'Rupite'</name>
    <dbReference type="NCBI Taxonomy" id="2813851"/>
    <lineage>
        <taxon>Bacteria</taxon>
        <taxon>Bacillati</taxon>
        <taxon>Cyanobacteriota</taxon>
        <taxon>Cyanophyceae</taxon>
        <taxon>Thermostichales</taxon>
        <taxon>Thermostichaceae</taxon>
        <taxon>Thermostichus</taxon>
    </lineage>
</organism>
<gene>
    <name evidence="2" type="ORF">JX360_06935</name>
</gene>
<feature type="transmembrane region" description="Helical" evidence="1">
    <location>
        <begin position="292"/>
        <end position="313"/>
    </location>
</feature>
<feature type="transmembrane region" description="Helical" evidence="1">
    <location>
        <begin position="151"/>
        <end position="169"/>
    </location>
</feature>
<feature type="transmembrane region" description="Helical" evidence="1">
    <location>
        <begin position="126"/>
        <end position="144"/>
    </location>
</feature>
<protein>
    <recommendedName>
        <fullName evidence="4">Membrane protein 6-pyruvoyl-tetrahydropterin synthase-related domain-containing protein</fullName>
    </recommendedName>
</protein>
<feature type="transmembrane region" description="Helical" evidence="1">
    <location>
        <begin position="100"/>
        <end position="120"/>
    </location>
</feature>
<keyword evidence="1" id="KW-0812">Transmembrane</keyword>
<dbReference type="Proteomes" id="UP000830835">
    <property type="component" value="Unassembled WGS sequence"/>
</dbReference>
<sequence>MVKVLRQVGFFWLVGAGLLAGMVLLLWPMLQQGYPITHSTQFNLSWAFQYQRQFFGGQFYPRWLEFSNFGFGNATFAFYPPLCMVATLPFRILGLEMPDSLVASMGLAMLVMGSGLYALIQTVAPRPIALMLAGMGMAGPYWLVDIYQRGAIGEVWAIALLPWVFWALLQVLCQPGLLWPIWAVAVSYGLLVLSHLPTLLLFTLIVLPLPWVLRWRDPLWPKVGRSYLGLGLGLGWSAFFLLPAFLDQRLIQVDSVNFAEDYFPQYRLMVSGLTRLQPRLTDHWFESGLLGYWGWMVAVVAGAALLLLGRWGVNRVTSYQNGKKEAAEPGSLSPFPSSLPPGDLVLYSLGVSLVALLMMTDLLSWIYDWVLPLQRIQFSWRWMGITAVTVPWLLGSLVGWGWNPKSWRYWLLLGTVLAVVLQVGLGWQVLGRTSFQPQVIQTFQTLSAAKQFPIEPQQRPGTPFLYWHWIFPDGLALVDVPEYRAHGVTFPMPPPGVDPLVRWQGELAEVGSPAAELQVERWSYGYRRFRAVNPTDRDQWVALRTFYYPAWWVEMDGRLRPAEHTGLGQIQVRIPPGAHQIQVRYLGTPMDWLGGLLTGLTGVLLVKLRWVTALLGLRAHRGNRLEETGDLEETKTC</sequence>
<feature type="transmembrane region" description="Helical" evidence="1">
    <location>
        <begin position="69"/>
        <end position="88"/>
    </location>
</feature>
<comment type="caution">
    <text evidence="2">The sequence shown here is derived from an EMBL/GenBank/DDBJ whole genome shotgun (WGS) entry which is preliminary data.</text>
</comment>
<feature type="transmembrane region" description="Helical" evidence="1">
    <location>
        <begin position="409"/>
        <end position="430"/>
    </location>
</feature>
<feature type="transmembrane region" description="Helical" evidence="1">
    <location>
        <begin position="9"/>
        <end position="30"/>
    </location>
</feature>
<keyword evidence="1" id="KW-1133">Transmembrane helix</keyword>
<reference evidence="2" key="1">
    <citation type="submission" date="2021-02" db="EMBL/GenBank/DDBJ databases">
        <title>The CRISPR/cas machinery reduction and long-range gene transfer in the hot spring cyanobacterium Synechococcus.</title>
        <authorList>
            <person name="Dvorak P."/>
            <person name="Jahodarova E."/>
            <person name="Hasler P."/>
            <person name="Poulickova A."/>
        </authorList>
    </citation>
    <scope>NUCLEOTIDE SEQUENCE</scope>
    <source>
        <strain evidence="2">Rupite</strain>
    </source>
</reference>
<evidence type="ECO:0000313" key="3">
    <source>
        <dbReference type="Proteomes" id="UP000830835"/>
    </source>
</evidence>
<dbReference type="EMBL" id="JAFIRA010000013">
    <property type="protein sequence ID" value="MCJ2542642.1"/>
    <property type="molecule type" value="Genomic_DNA"/>
</dbReference>
<feature type="transmembrane region" description="Helical" evidence="1">
    <location>
        <begin position="227"/>
        <end position="246"/>
    </location>
</feature>
<dbReference type="RefSeq" id="WP_244349916.1">
    <property type="nucleotide sequence ID" value="NZ_JAFIRA010000013.1"/>
</dbReference>
<evidence type="ECO:0000256" key="1">
    <source>
        <dbReference type="SAM" id="Phobius"/>
    </source>
</evidence>
<evidence type="ECO:0008006" key="4">
    <source>
        <dbReference type="Google" id="ProtNLM"/>
    </source>
</evidence>
<proteinExistence type="predicted"/>
<name>A0ABT0CA28_THEVL</name>
<keyword evidence="1" id="KW-0472">Membrane</keyword>
<accession>A0ABT0CA28</accession>